<sequence length="98" mass="11345">MGGVKKILYFLYGHTITLVTDHQPFLRLFNKMKLTHDIHSPAMLLWFQMLNAYDFAIIHRPGKNIYNADALSRLPLETPETVITSPPEVLFLEELHNP</sequence>
<accession>A0A4Y2R184</accession>
<dbReference type="Proteomes" id="UP000499080">
    <property type="component" value="Unassembled WGS sequence"/>
</dbReference>
<dbReference type="InterPro" id="IPR050951">
    <property type="entry name" value="Retrovirus_Pol_polyprotein"/>
</dbReference>
<dbReference type="PANTHER" id="PTHR37984:SF12">
    <property type="entry name" value="RIBONUCLEASE H"/>
    <property type="match status" value="1"/>
</dbReference>
<name>A0A4Y2R184_ARAVE</name>
<evidence type="ECO:0000313" key="1">
    <source>
        <dbReference type="EMBL" id="GBN69382.1"/>
    </source>
</evidence>
<proteinExistence type="predicted"/>
<protein>
    <recommendedName>
        <fullName evidence="3">Reverse transcriptase RNase H-like domain-containing protein</fullName>
    </recommendedName>
</protein>
<organism evidence="1 2">
    <name type="scientific">Araneus ventricosus</name>
    <name type="common">Orbweaver spider</name>
    <name type="synonym">Epeira ventricosa</name>
    <dbReference type="NCBI Taxonomy" id="182803"/>
    <lineage>
        <taxon>Eukaryota</taxon>
        <taxon>Metazoa</taxon>
        <taxon>Ecdysozoa</taxon>
        <taxon>Arthropoda</taxon>
        <taxon>Chelicerata</taxon>
        <taxon>Arachnida</taxon>
        <taxon>Araneae</taxon>
        <taxon>Araneomorphae</taxon>
        <taxon>Entelegynae</taxon>
        <taxon>Araneoidea</taxon>
        <taxon>Araneidae</taxon>
        <taxon>Araneus</taxon>
    </lineage>
</organism>
<keyword evidence="2" id="KW-1185">Reference proteome</keyword>
<evidence type="ECO:0000313" key="2">
    <source>
        <dbReference type="Proteomes" id="UP000499080"/>
    </source>
</evidence>
<gene>
    <name evidence="1" type="ORF">AVEN_84441_1</name>
</gene>
<dbReference type="AlphaFoldDB" id="A0A4Y2R184"/>
<dbReference type="EMBL" id="BGPR01015471">
    <property type="protein sequence ID" value="GBN69382.1"/>
    <property type="molecule type" value="Genomic_DNA"/>
</dbReference>
<reference evidence="1 2" key="1">
    <citation type="journal article" date="2019" name="Sci. Rep.">
        <title>Orb-weaving spider Araneus ventricosus genome elucidates the spidroin gene catalogue.</title>
        <authorList>
            <person name="Kono N."/>
            <person name="Nakamura H."/>
            <person name="Ohtoshi R."/>
            <person name="Moran D.A.P."/>
            <person name="Shinohara A."/>
            <person name="Yoshida Y."/>
            <person name="Fujiwara M."/>
            <person name="Mori M."/>
            <person name="Tomita M."/>
            <person name="Arakawa K."/>
        </authorList>
    </citation>
    <scope>NUCLEOTIDE SEQUENCE [LARGE SCALE GENOMIC DNA]</scope>
</reference>
<dbReference type="OrthoDB" id="6428871at2759"/>
<comment type="caution">
    <text evidence="1">The sequence shown here is derived from an EMBL/GenBank/DDBJ whole genome shotgun (WGS) entry which is preliminary data.</text>
</comment>
<evidence type="ECO:0008006" key="3">
    <source>
        <dbReference type="Google" id="ProtNLM"/>
    </source>
</evidence>
<dbReference type="PANTHER" id="PTHR37984">
    <property type="entry name" value="PROTEIN CBG26694"/>
    <property type="match status" value="1"/>
</dbReference>